<evidence type="ECO:0000313" key="8">
    <source>
        <dbReference type="EMBL" id="TWT84099.1"/>
    </source>
</evidence>
<evidence type="ECO:0000313" key="9">
    <source>
        <dbReference type="Proteomes" id="UP000315010"/>
    </source>
</evidence>
<name>A0A5C5Z9Q5_9BACT</name>
<dbReference type="Proteomes" id="UP000315010">
    <property type="component" value="Unassembled WGS sequence"/>
</dbReference>
<evidence type="ECO:0000256" key="4">
    <source>
        <dbReference type="ARBA" id="ARBA00023136"/>
    </source>
</evidence>
<feature type="compositionally biased region" description="Basic residues" evidence="5">
    <location>
        <begin position="499"/>
        <end position="509"/>
    </location>
</feature>
<organism evidence="8 9">
    <name type="scientific">Novipirellula herctigrandis</name>
    <dbReference type="NCBI Taxonomy" id="2527986"/>
    <lineage>
        <taxon>Bacteria</taxon>
        <taxon>Pseudomonadati</taxon>
        <taxon>Planctomycetota</taxon>
        <taxon>Planctomycetia</taxon>
        <taxon>Pirellulales</taxon>
        <taxon>Pirellulaceae</taxon>
        <taxon>Novipirellula</taxon>
    </lineage>
</organism>
<proteinExistence type="predicted"/>
<sequence length="708" mass="79176" precursor="true">MTPVTFQNPILLLLMLLLIPLAVVLKHARYRRNVVLSEMGADASLRRSVWTDRLRLAAMTLLMLALARPGYSPRRHSVSKSGRDVIFVLDVSQSMLAEDAYPSRLEAAKNGIRDALDSFQTERVGFVIYAGSANILCPLTYDYDFVRYMIDQATTRAVDFGGTTLLSAVEKCTDSMLSDNRKGMQDLIVLTDGEEHGSTNIRVAELLKERDLGLLVIGLGDATSGSRIPIEDEEGKTVYLKHEDRIVTTRLNEQGLRELASSSNEAIYRPIGTAAFDLADIYSSYVVDKPVAGTAGTDTYLVYREAGFVLIGFALILLLFAERKLVRPRSLGLAMIVLFCTTLTNVHAADPETAQRFAEAMQLQQQGRHTDALEAYDLLESESSGRSWLPAEKASLRFNQGLCQLAEASAKADAEPRTALSLARQAQSCFLAARRMMPTFHRAAMRLDPTSHLIAEYQARIQEQDDRDQALQEQMQQLVERLQELLRKQTALRNEVPHRKPPSSARRRGQTTPVPAAPVREPETASADSKRFSDNQHELQQEGIAIADLMRVLDQAILPPEMDIQDVPVSVLEVPRRLMKEVIAAQELSRNRLTQWGTWPDARDHQQDAMQKIQEILDLLASENSGESDESEWDDEEEDWDMMEPSDTDEAMTSSMQGQGDFASGAAMQPLPVPNYSVEDILQQELGNLQFRQQQRAKGNQQGVEKDW</sequence>
<reference evidence="8 9" key="1">
    <citation type="submission" date="2019-02" db="EMBL/GenBank/DDBJ databases">
        <title>Deep-cultivation of Planctomycetes and their phenomic and genomic characterization uncovers novel biology.</title>
        <authorList>
            <person name="Wiegand S."/>
            <person name="Jogler M."/>
            <person name="Boedeker C."/>
            <person name="Pinto D."/>
            <person name="Vollmers J."/>
            <person name="Rivas-Marin E."/>
            <person name="Kohn T."/>
            <person name="Peeters S.H."/>
            <person name="Heuer A."/>
            <person name="Rast P."/>
            <person name="Oberbeckmann S."/>
            <person name="Bunk B."/>
            <person name="Jeske O."/>
            <person name="Meyerdierks A."/>
            <person name="Storesund J.E."/>
            <person name="Kallscheuer N."/>
            <person name="Luecker S."/>
            <person name="Lage O.M."/>
            <person name="Pohl T."/>
            <person name="Merkel B.J."/>
            <person name="Hornburger P."/>
            <person name="Mueller R.-W."/>
            <person name="Bruemmer F."/>
            <person name="Labrenz M."/>
            <person name="Spormann A.M."/>
            <person name="Op Den Camp H."/>
            <person name="Overmann J."/>
            <person name="Amann R."/>
            <person name="Jetten M.S.M."/>
            <person name="Mascher T."/>
            <person name="Medema M.H."/>
            <person name="Devos D.P."/>
            <person name="Kaster A.-K."/>
            <person name="Ovreas L."/>
            <person name="Rohde M."/>
            <person name="Galperin M.Y."/>
            <person name="Jogler C."/>
        </authorList>
    </citation>
    <scope>NUCLEOTIDE SEQUENCE [LARGE SCALE GENOMIC DNA]</scope>
    <source>
        <strain evidence="8 9">CA13</strain>
    </source>
</reference>
<dbReference type="InterPro" id="IPR002035">
    <property type="entry name" value="VWF_A"/>
</dbReference>
<evidence type="ECO:0000259" key="7">
    <source>
        <dbReference type="PROSITE" id="PS50234"/>
    </source>
</evidence>
<dbReference type="OrthoDB" id="9807628at2"/>
<keyword evidence="2 6" id="KW-0812">Transmembrane</keyword>
<evidence type="ECO:0000256" key="2">
    <source>
        <dbReference type="ARBA" id="ARBA00022692"/>
    </source>
</evidence>
<keyword evidence="9" id="KW-1185">Reference proteome</keyword>
<feature type="transmembrane region" description="Helical" evidence="6">
    <location>
        <begin position="6"/>
        <end position="25"/>
    </location>
</feature>
<dbReference type="Pfam" id="PF13519">
    <property type="entry name" value="VWA_2"/>
    <property type="match status" value="1"/>
</dbReference>
<keyword evidence="1" id="KW-1003">Cell membrane</keyword>
<keyword evidence="4 6" id="KW-0472">Membrane</keyword>
<feature type="compositionally biased region" description="Acidic residues" evidence="5">
    <location>
        <begin position="626"/>
        <end position="650"/>
    </location>
</feature>
<evidence type="ECO:0000256" key="3">
    <source>
        <dbReference type="ARBA" id="ARBA00022989"/>
    </source>
</evidence>
<evidence type="ECO:0000256" key="5">
    <source>
        <dbReference type="SAM" id="MobiDB-lite"/>
    </source>
</evidence>
<dbReference type="PANTHER" id="PTHR22550">
    <property type="entry name" value="SPORE GERMINATION PROTEIN"/>
    <property type="match status" value="1"/>
</dbReference>
<accession>A0A5C5Z9Q5</accession>
<dbReference type="InterPro" id="IPR050768">
    <property type="entry name" value="UPF0353/GerABKA_families"/>
</dbReference>
<feature type="compositionally biased region" description="Basic and acidic residues" evidence="5">
    <location>
        <begin position="520"/>
        <end position="537"/>
    </location>
</feature>
<dbReference type="PANTHER" id="PTHR22550:SF5">
    <property type="entry name" value="LEUCINE ZIPPER PROTEIN 4"/>
    <property type="match status" value="1"/>
</dbReference>
<dbReference type="PROSITE" id="PS50234">
    <property type="entry name" value="VWFA"/>
    <property type="match status" value="1"/>
</dbReference>
<dbReference type="SMART" id="SM00327">
    <property type="entry name" value="VWA"/>
    <property type="match status" value="1"/>
</dbReference>
<dbReference type="InterPro" id="IPR036465">
    <property type="entry name" value="vWFA_dom_sf"/>
</dbReference>
<dbReference type="AlphaFoldDB" id="A0A5C5Z9Q5"/>
<evidence type="ECO:0000256" key="6">
    <source>
        <dbReference type="SAM" id="Phobius"/>
    </source>
</evidence>
<evidence type="ECO:0000256" key="1">
    <source>
        <dbReference type="ARBA" id="ARBA00022475"/>
    </source>
</evidence>
<dbReference type="RefSeq" id="WP_146401647.1">
    <property type="nucleotide sequence ID" value="NZ_SJPJ01000001.1"/>
</dbReference>
<comment type="caution">
    <text evidence="8">The sequence shown here is derived from an EMBL/GenBank/DDBJ whole genome shotgun (WGS) entry which is preliminary data.</text>
</comment>
<feature type="region of interest" description="Disordered" evidence="5">
    <location>
        <begin position="622"/>
        <end position="671"/>
    </location>
</feature>
<dbReference type="Gene3D" id="3.40.50.410">
    <property type="entry name" value="von Willebrand factor, type A domain"/>
    <property type="match status" value="1"/>
</dbReference>
<feature type="domain" description="VWFA" evidence="7">
    <location>
        <begin position="84"/>
        <end position="295"/>
    </location>
</feature>
<protein>
    <submittedName>
        <fullName evidence="8">von Willebrand factor type A domain protein</fullName>
    </submittedName>
</protein>
<feature type="transmembrane region" description="Helical" evidence="6">
    <location>
        <begin position="300"/>
        <end position="319"/>
    </location>
</feature>
<keyword evidence="3 6" id="KW-1133">Transmembrane helix</keyword>
<dbReference type="EMBL" id="SJPJ01000001">
    <property type="protein sequence ID" value="TWT84099.1"/>
    <property type="molecule type" value="Genomic_DNA"/>
</dbReference>
<feature type="region of interest" description="Disordered" evidence="5">
    <location>
        <begin position="491"/>
        <end position="537"/>
    </location>
</feature>
<dbReference type="SUPFAM" id="SSF53300">
    <property type="entry name" value="vWA-like"/>
    <property type="match status" value="1"/>
</dbReference>
<gene>
    <name evidence="8" type="ORF">CA13_55750</name>
</gene>